<evidence type="ECO:0000256" key="1">
    <source>
        <dbReference type="ARBA" id="ARBA00007754"/>
    </source>
</evidence>
<dbReference type="InterPro" id="IPR022790">
    <property type="entry name" value="GH26_dom"/>
</dbReference>
<dbReference type="OrthoDB" id="428177at2759"/>
<feature type="domain" description="GH26" evidence="4">
    <location>
        <begin position="1"/>
        <end position="251"/>
    </location>
</feature>
<dbReference type="EMBL" id="JAFCMP010000490">
    <property type="protein sequence ID" value="KAG5179167.1"/>
    <property type="molecule type" value="Genomic_DNA"/>
</dbReference>
<dbReference type="InterPro" id="IPR000805">
    <property type="entry name" value="Glyco_hydro_26"/>
</dbReference>
<evidence type="ECO:0000259" key="4">
    <source>
        <dbReference type="PROSITE" id="PS51764"/>
    </source>
</evidence>
<keyword evidence="2 5" id="KW-0378">Hydrolase</keyword>
<dbReference type="PANTHER" id="PTHR40079:SF4">
    <property type="entry name" value="GH26 DOMAIN-CONTAINING PROTEIN-RELATED"/>
    <property type="match status" value="1"/>
</dbReference>
<gene>
    <name evidence="5" type="ORF">JKP88DRAFT_280499</name>
</gene>
<sequence length="251" mass="29096">MQREWNVQFSVLTVYRPIESVGYEYIRTDGKVLQLVTEMSKSIQDIANGCYDTEVRKLARDIARKGDTVWIRMLHEFNSDTYVWGLYPFTTDKIRAFKRAWRRIVNIYCDQGAPVQFQLCFLGTNSSGDKTPFSAFNPGRNYVDQVGVDVYINTNSKLVSLKERLDNGIYDQLLWFNKPIFFGEIGCTPAIGDRGKWMRDAWRSLALDFPQVKAVSYFLECEGPQRPWCLTKQSEINGFVQGLKEFKRLTS</sequence>
<protein>
    <submittedName>
        <fullName evidence="5">Glycoside hydrolase superfamily</fullName>
    </submittedName>
</protein>
<evidence type="ECO:0000313" key="6">
    <source>
        <dbReference type="Proteomes" id="UP000664859"/>
    </source>
</evidence>
<dbReference type="GO" id="GO:0016985">
    <property type="term" value="F:mannan endo-1,4-beta-mannosidase activity"/>
    <property type="evidence" value="ECO:0007669"/>
    <property type="project" value="InterPro"/>
</dbReference>
<keyword evidence="3" id="KW-0326">Glycosidase</keyword>
<reference evidence="5" key="1">
    <citation type="submission" date="2021-02" db="EMBL/GenBank/DDBJ databases">
        <title>First Annotated Genome of the Yellow-green Alga Tribonema minus.</title>
        <authorList>
            <person name="Mahan K.M."/>
        </authorList>
    </citation>
    <scope>NUCLEOTIDE SEQUENCE</scope>
    <source>
        <strain evidence="5">UTEX B ZZ1240</strain>
    </source>
</reference>
<organism evidence="5 6">
    <name type="scientific">Tribonema minus</name>
    <dbReference type="NCBI Taxonomy" id="303371"/>
    <lineage>
        <taxon>Eukaryota</taxon>
        <taxon>Sar</taxon>
        <taxon>Stramenopiles</taxon>
        <taxon>Ochrophyta</taxon>
        <taxon>PX clade</taxon>
        <taxon>Xanthophyceae</taxon>
        <taxon>Tribonematales</taxon>
        <taxon>Tribonemataceae</taxon>
        <taxon>Tribonema</taxon>
    </lineage>
</organism>
<dbReference type="InterPro" id="IPR017853">
    <property type="entry name" value="GH"/>
</dbReference>
<evidence type="ECO:0000256" key="2">
    <source>
        <dbReference type="ARBA" id="ARBA00022801"/>
    </source>
</evidence>
<dbReference type="Pfam" id="PF02156">
    <property type="entry name" value="Glyco_hydro_26"/>
    <property type="match status" value="1"/>
</dbReference>
<dbReference type="SUPFAM" id="SSF51445">
    <property type="entry name" value="(Trans)glycosidases"/>
    <property type="match status" value="1"/>
</dbReference>
<accession>A0A835YSC6</accession>
<evidence type="ECO:0000313" key="5">
    <source>
        <dbReference type="EMBL" id="KAG5179167.1"/>
    </source>
</evidence>
<keyword evidence="6" id="KW-1185">Reference proteome</keyword>
<evidence type="ECO:0000256" key="3">
    <source>
        <dbReference type="ARBA" id="ARBA00023295"/>
    </source>
</evidence>
<dbReference type="GO" id="GO:0006080">
    <property type="term" value="P:substituted mannan metabolic process"/>
    <property type="evidence" value="ECO:0007669"/>
    <property type="project" value="InterPro"/>
</dbReference>
<dbReference type="Gene3D" id="3.20.20.80">
    <property type="entry name" value="Glycosidases"/>
    <property type="match status" value="1"/>
</dbReference>
<comment type="similarity">
    <text evidence="1">Belongs to the glycosyl hydrolase 26 family.</text>
</comment>
<dbReference type="PROSITE" id="PS51764">
    <property type="entry name" value="GH26"/>
    <property type="match status" value="1"/>
</dbReference>
<dbReference type="Proteomes" id="UP000664859">
    <property type="component" value="Unassembled WGS sequence"/>
</dbReference>
<dbReference type="AlphaFoldDB" id="A0A835YSC6"/>
<dbReference type="PANTHER" id="PTHR40079">
    <property type="entry name" value="MANNAN ENDO-1,4-BETA-MANNOSIDASE E-RELATED"/>
    <property type="match status" value="1"/>
</dbReference>
<proteinExistence type="inferred from homology"/>
<name>A0A835YSC6_9STRA</name>
<comment type="caution">
    <text evidence="5">The sequence shown here is derived from an EMBL/GenBank/DDBJ whole genome shotgun (WGS) entry which is preliminary data.</text>
</comment>